<sequence length="60" mass="6691">MFAGSLRIVTAMDWRRVVLAFLLITIARHSSTHAAQIPPQQQPTFGVNYPGNPRLGTLWS</sequence>
<dbReference type="Proteomes" id="UP000076502">
    <property type="component" value="Unassembled WGS sequence"/>
</dbReference>
<dbReference type="OrthoDB" id="6139674at2759"/>
<accession>A0A154P1S8</accession>
<keyword evidence="3" id="KW-1185">Reference proteome</keyword>
<keyword evidence="1" id="KW-0732">Signal</keyword>
<feature type="signal peptide" evidence="1">
    <location>
        <begin position="1"/>
        <end position="34"/>
    </location>
</feature>
<name>A0A154P1S8_DUFNO</name>
<proteinExistence type="predicted"/>
<evidence type="ECO:0000256" key="1">
    <source>
        <dbReference type="SAM" id="SignalP"/>
    </source>
</evidence>
<dbReference type="EMBL" id="KQ434796">
    <property type="protein sequence ID" value="KZC05807.1"/>
    <property type="molecule type" value="Genomic_DNA"/>
</dbReference>
<evidence type="ECO:0000313" key="3">
    <source>
        <dbReference type="Proteomes" id="UP000076502"/>
    </source>
</evidence>
<gene>
    <name evidence="2" type="ORF">WN55_04747</name>
</gene>
<feature type="chain" id="PRO_5007599203" evidence="1">
    <location>
        <begin position="35"/>
        <end position="60"/>
    </location>
</feature>
<organism evidence="2 3">
    <name type="scientific">Dufourea novaeangliae</name>
    <name type="common">Sweat bee</name>
    <dbReference type="NCBI Taxonomy" id="178035"/>
    <lineage>
        <taxon>Eukaryota</taxon>
        <taxon>Metazoa</taxon>
        <taxon>Ecdysozoa</taxon>
        <taxon>Arthropoda</taxon>
        <taxon>Hexapoda</taxon>
        <taxon>Insecta</taxon>
        <taxon>Pterygota</taxon>
        <taxon>Neoptera</taxon>
        <taxon>Endopterygota</taxon>
        <taxon>Hymenoptera</taxon>
        <taxon>Apocrita</taxon>
        <taxon>Aculeata</taxon>
        <taxon>Apoidea</taxon>
        <taxon>Anthophila</taxon>
        <taxon>Halictidae</taxon>
        <taxon>Rophitinae</taxon>
        <taxon>Dufourea</taxon>
    </lineage>
</organism>
<protein>
    <submittedName>
        <fullName evidence="2">Uncharacterized protein</fullName>
    </submittedName>
</protein>
<reference evidence="2 3" key="1">
    <citation type="submission" date="2015-07" db="EMBL/GenBank/DDBJ databases">
        <title>The genome of Dufourea novaeangliae.</title>
        <authorList>
            <person name="Pan H."/>
            <person name="Kapheim K."/>
        </authorList>
    </citation>
    <scope>NUCLEOTIDE SEQUENCE [LARGE SCALE GENOMIC DNA]</scope>
    <source>
        <strain evidence="2">0120121106</strain>
        <tissue evidence="2">Whole body</tissue>
    </source>
</reference>
<evidence type="ECO:0000313" key="2">
    <source>
        <dbReference type="EMBL" id="KZC05807.1"/>
    </source>
</evidence>
<dbReference type="AlphaFoldDB" id="A0A154P1S8"/>